<dbReference type="EMBL" id="JYDL01000089">
    <property type="protein sequence ID" value="KRX17359.1"/>
    <property type="molecule type" value="Genomic_DNA"/>
</dbReference>
<organism evidence="2 3">
    <name type="scientific">Trichinella nelsoni</name>
    <dbReference type="NCBI Taxonomy" id="6336"/>
    <lineage>
        <taxon>Eukaryota</taxon>
        <taxon>Metazoa</taxon>
        <taxon>Ecdysozoa</taxon>
        <taxon>Nematoda</taxon>
        <taxon>Enoplea</taxon>
        <taxon>Dorylaimia</taxon>
        <taxon>Trichinellida</taxon>
        <taxon>Trichinellidae</taxon>
        <taxon>Trichinella</taxon>
    </lineage>
</organism>
<keyword evidence="1" id="KW-0812">Transmembrane</keyword>
<dbReference type="AlphaFoldDB" id="A0A0V0RSG0"/>
<protein>
    <submittedName>
        <fullName evidence="2">Uncharacterized protein</fullName>
    </submittedName>
</protein>
<evidence type="ECO:0000313" key="3">
    <source>
        <dbReference type="Proteomes" id="UP000054630"/>
    </source>
</evidence>
<comment type="caution">
    <text evidence="2">The sequence shown here is derived from an EMBL/GenBank/DDBJ whole genome shotgun (WGS) entry which is preliminary data.</text>
</comment>
<reference evidence="2 3" key="1">
    <citation type="submission" date="2015-01" db="EMBL/GenBank/DDBJ databases">
        <title>Evolution of Trichinella species and genotypes.</title>
        <authorList>
            <person name="Korhonen P.K."/>
            <person name="Edoardo P."/>
            <person name="Giuseppe L.R."/>
            <person name="Gasser R.B."/>
        </authorList>
    </citation>
    <scope>NUCLEOTIDE SEQUENCE [LARGE SCALE GENOMIC DNA]</scope>
    <source>
        <strain evidence="2">ISS37</strain>
    </source>
</reference>
<name>A0A0V0RSG0_9BILA</name>
<proteinExistence type="predicted"/>
<dbReference type="OrthoDB" id="93990at2759"/>
<feature type="transmembrane region" description="Helical" evidence="1">
    <location>
        <begin position="20"/>
        <end position="41"/>
    </location>
</feature>
<accession>A0A0V0RSG0</accession>
<keyword evidence="3" id="KW-1185">Reference proteome</keyword>
<sequence length="60" mass="7068">MKTWAMHGTFKVVLHWYQQLFTIHVFADGKLVPVVYCLLLLQNSRFFKQIIHYSDITPGS</sequence>
<gene>
    <name evidence="2" type="ORF">T07_8889</name>
</gene>
<evidence type="ECO:0000256" key="1">
    <source>
        <dbReference type="SAM" id="Phobius"/>
    </source>
</evidence>
<evidence type="ECO:0000313" key="2">
    <source>
        <dbReference type="EMBL" id="KRX17359.1"/>
    </source>
</evidence>
<dbReference type="Proteomes" id="UP000054630">
    <property type="component" value="Unassembled WGS sequence"/>
</dbReference>
<keyword evidence="1" id="KW-0472">Membrane</keyword>
<keyword evidence="1" id="KW-1133">Transmembrane helix</keyword>